<dbReference type="EMBL" id="CP047226">
    <property type="protein sequence ID" value="QHG09427.1"/>
    <property type="molecule type" value="Genomic_DNA"/>
</dbReference>
<gene>
    <name evidence="2" type="ORF">GSF12_05710</name>
</gene>
<dbReference type="InterPro" id="IPR035069">
    <property type="entry name" value="TTHA1013/TTHA0281-like"/>
</dbReference>
<dbReference type="Gene3D" id="3.30.160.250">
    <property type="match status" value="1"/>
</dbReference>
<evidence type="ECO:0000313" key="2">
    <source>
        <dbReference type="EMBL" id="QHG09427.1"/>
    </source>
</evidence>
<sequence length="132" mass="14656">MQYPIAIYQQNNAYHVTVPDIESLCVVDSSMAGAVSNTRMAVMSHLYHLIEEDLPIPQPSSVTEHLIKPKYAGYTWAIVSVELSRIMGKTVEVTLQLPSQLVSQATEQFADESLDKIVLMALKSYVKNQSNG</sequence>
<evidence type="ECO:0000259" key="1">
    <source>
        <dbReference type="Pfam" id="PF15919"/>
    </source>
</evidence>
<feature type="domain" description="HicB-like antitoxin of toxin-antitoxin system" evidence="1">
    <location>
        <begin position="3"/>
        <end position="109"/>
    </location>
</feature>
<organism evidence="2">
    <name type="scientific">Faucicola osloensis</name>
    <name type="common">Moraxella osloensis</name>
    <dbReference type="NCBI Taxonomy" id="34062"/>
    <lineage>
        <taxon>Bacteria</taxon>
        <taxon>Pseudomonadati</taxon>
        <taxon>Pseudomonadota</taxon>
        <taxon>Gammaproteobacteria</taxon>
        <taxon>Moraxellales</taxon>
        <taxon>Moraxellaceae</taxon>
        <taxon>Faucicola</taxon>
    </lineage>
</organism>
<dbReference type="Pfam" id="PF15919">
    <property type="entry name" value="HicB_lk_antitox"/>
    <property type="match status" value="1"/>
</dbReference>
<reference evidence="2" key="1">
    <citation type="journal article" date="2020" name="Microbiol. Resour. Announc.">
        <title>Complete Genome Sequence of Moraxella osloensis Strain YV1, Isolated from an Australian Wastewater Treatment Plant.</title>
        <authorList>
            <person name="Batinovic S."/>
            <person name="Rice D.T.F."/>
            <person name="Seviour R.J."/>
            <person name="Petrovski S."/>
        </authorList>
    </citation>
    <scope>NUCLEOTIDE SEQUENCE</scope>
    <source>
        <strain evidence="2">YV1</strain>
    </source>
</reference>
<accession>A0A6P1KHR3</accession>
<name>A0A6P1KHR3_FAUOS</name>
<dbReference type="AlphaFoldDB" id="A0A6P1KHR3"/>
<dbReference type="InterPro" id="IPR031807">
    <property type="entry name" value="HicB-like"/>
</dbReference>
<dbReference type="SUPFAM" id="SSF143100">
    <property type="entry name" value="TTHA1013/TTHA0281-like"/>
    <property type="match status" value="1"/>
</dbReference>
<protein>
    <recommendedName>
        <fullName evidence="1">HicB-like antitoxin of toxin-antitoxin system domain-containing protein</fullName>
    </recommendedName>
</protein>
<proteinExistence type="predicted"/>